<dbReference type="FunFam" id="1.10.287.130:FF:000002">
    <property type="entry name" value="Two-component osmosensing histidine kinase"/>
    <property type="match status" value="1"/>
</dbReference>
<dbReference type="SUPFAM" id="SSF52172">
    <property type="entry name" value="CheY-like"/>
    <property type="match status" value="1"/>
</dbReference>
<dbReference type="SMART" id="SM00387">
    <property type="entry name" value="HATPase_c"/>
    <property type="match status" value="1"/>
</dbReference>
<evidence type="ECO:0000313" key="18">
    <source>
        <dbReference type="EMBL" id="EGA65516.1"/>
    </source>
</evidence>
<dbReference type="Gene3D" id="1.10.287.130">
    <property type="match status" value="1"/>
</dbReference>
<evidence type="ECO:0000259" key="17">
    <source>
        <dbReference type="PROSITE" id="PS50885"/>
    </source>
</evidence>
<dbReference type="Gene3D" id="3.40.50.2300">
    <property type="match status" value="1"/>
</dbReference>
<gene>
    <name evidence="18" type="ORF">VIBR0546_14560</name>
</gene>
<dbReference type="Pfam" id="PF00072">
    <property type="entry name" value="Response_reg"/>
    <property type="match status" value="1"/>
</dbReference>
<dbReference type="GO" id="GO:0000155">
    <property type="term" value="F:phosphorelay sensor kinase activity"/>
    <property type="evidence" value="ECO:0007669"/>
    <property type="project" value="InterPro"/>
</dbReference>
<sequence>MRLTNMSIKSRLFILCLIPTLVIIAFSASLARDFQSRLHSYQLVNEKNSSIALLTEFSHHLSSALSKRLNGQSAATSIRMAQELLVHISQTAHTEKHDHHGQHTVSYTLSYIEELQQLIPEVESADPESTVEVGRLIYTVYHDLIMEIQSLTSHEASITIHNLDLVLSDLSWLYYWMEREAWLTQEIDWFDWQYTEYAEEYFRISERQQFYLDKFINLGADSEQIEVLLDIFASREFQQGLLVKDRLLTFSQASNIPSDFVEIIQKRNKTVERQLISFSQQLQTELTRSIERAEDGLWAIIISGVTIFVVMFAWGSSTLGRINSKLAKIIYVMGRLKEKDGAEQIPVDGKDEFSKFAHQLNQIIDQQKEYERNLVSAKENAEAASQAKSVFLANMSHEIRTPLNGIIGMAEILSDSHLSSSQKEILSDIDTSSHALLVLINDILDLSKIESGNLILSVHTVCLREMVFDTVNMLTSKALKQDVELKVDFADNLPDNIEIDDFRFKQVLMNLLSNAVKFTQQGSVSVELLIEGQQLVCHVADSGVGISPEKLTEIFKPFTQEDGSITRRFGGTGLGLAICNQLIEIMQGTISVSSTPGVGSRFTVSVPLEVSDQQPEKFKLEQRALLVVNESKYRELVIKETVRLGVELVTCETVEDTLSVDSEFSLVLYCISQIRSSRNDLTQLRTRFPDAELIGLHHHLYAEPELDMLLSAHATLPILGKRLESTLKTALAARKLDSYSDDQSMDDNLHAPVKKVLIVEDNLMNQKIASFFLNKMGIDYSITSNGLDAVNTVKSGQRFCAILMDCMMPIMDGLTATREIRQWEKEQGKESTPIIALTASVLPEEIQSCFDVGMDAYLPKPYKSQQLFETLERLHVTF</sequence>
<organism evidence="18 19">
    <name type="scientific">Vibrio brasiliensis LMG 20546</name>
    <dbReference type="NCBI Taxonomy" id="945543"/>
    <lineage>
        <taxon>Bacteria</taxon>
        <taxon>Pseudomonadati</taxon>
        <taxon>Pseudomonadota</taxon>
        <taxon>Gammaproteobacteria</taxon>
        <taxon>Vibrionales</taxon>
        <taxon>Vibrionaceae</taxon>
        <taxon>Vibrio</taxon>
        <taxon>Vibrio oreintalis group</taxon>
    </lineage>
</organism>
<dbReference type="Proteomes" id="UP000004371">
    <property type="component" value="Unassembled WGS sequence"/>
</dbReference>
<evidence type="ECO:0000256" key="13">
    <source>
        <dbReference type="PROSITE-ProRule" id="PRU00169"/>
    </source>
</evidence>
<keyword evidence="14" id="KW-0175">Coiled coil</keyword>
<dbReference type="CDD" id="cd16922">
    <property type="entry name" value="HATPase_EvgS-ArcB-TorS-like"/>
    <property type="match status" value="1"/>
</dbReference>
<evidence type="ECO:0000259" key="15">
    <source>
        <dbReference type="PROSITE" id="PS50109"/>
    </source>
</evidence>
<comment type="catalytic activity">
    <reaction evidence="1">
        <text>ATP + protein L-histidine = ADP + protein N-phospho-L-histidine.</text>
        <dbReference type="EC" id="2.7.13.3"/>
    </reaction>
</comment>
<feature type="domain" description="HAMP" evidence="17">
    <location>
        <begin position="320"/>
        <end position="372"/>
    </location>
</feature>
<evidence type="ECO:0000259" key="16">
    <source>
        <dbReference type="PROSITE" id="PS50110"/>
    </source>
</evidence>
<keyword evidence="7" id="KW-0418">Kinase</keyword>
<dbReference type="SUPFAM" id="SSF55874">
    <property type="entry name" value="ATPase domain of HSP90 chaperone/DNA topoisomerase II/histidine kinase"/>
    <property type="match status" value="1"/>
</dbReference>
<proteinExistence type="predicted"/>
<dbReference type="EMBL" id="AEVS01000071">
    <property type="protein sequence ID" value="EGA65516.1"/>
    <property type="molecule type" value="Genomic_DNA"/>
</dbReference>
<dbReference type="SMART" id="SM00448">
    <property type="entry name" value="REC"/>
    <property type="match status" value="1"/>
</dbReference>
<comment type="caution">
    <text evidence="18">The sequence shown here is derived from an EMBL/GenBank/DDBJ whole genome shotgun (WGS) entry which is preliminary data.</text>
</comment>
<dbReference type="GO" id="GO:0016787">
    <property type="term" value="F:hydrolase activity"/>
    <property type="evidence" value="ECO:0007669"/>
    <property type="project" value="UniProtKB-KW"/>
</dbReference>
<dbReference type="Gene3D" id="6.10.340.10">
    <property type="match status" value="1"/>
</dbReference>
<dbReference type="SUPFAM" id="SSF47384">
    <property type="entry name" value="Homodimeric domain of signal transducing histidine kinase"/>
    <property type="match status" value="1"/>
</dbReference>
<protein>
    <recommendedName>
        <fullName evidence="12">Sensory/regulatory protein RpfC</fullName>
        <ecNumber evidence="3">2.7.13.3</ecNumber>
    </recommendedName>
</protein>
<dbReference type="Pfam" id="PF02518">
    <property type="entry name" value="HATPase_c"/>
    <property type="match status" value="1"/>
</dbReference>
<dbReference type="InterPro" id="IPR003594">
    <property type="entry name" value="HATPase_dom"/>
</dbReference>
<dbReference type="OrthoDB" id="9810730at2"/>
<keyword evidence="5" id="KW-0808">Transferase</keyword>
<dbReference type="SMART" id="SM00388">
    <property type="entry name" value="HisKA"/>
    <property type="match status" value="1"/>
</dbReference>
<feature type="modified residue" description="4-aspartylphosphate" evidence="13">
    <location>
        <position position="805"/>
    </location>
</feature>
<dbReference type="PROSITE" id="PS50109">
    <property type="entry name" value="HIS_KIN"/>
    <property type="match status" value="1"/>
</dbReference>
<dbReference type="STRING" id="945543.VIBR0546_14560"/>
<comment type="subcellular location">
    <subcellularLocation>
        <location evidence="2">Membrane</location>
    </subcellularLocation>
</comment>
<dbReference type="InterPro" id="IPR036890">
    <property type="entry name" value="HATPase_C_sf"/>
</dbReference>
<feature type="domain" description="Response regulatory" evidence="16">
    <location>
        <begin position="755"/>
        <end position="875"/>
    </location>
</feature>
<evidence type="ECO:0000256" key="11">
    <source>
        <dbReference type="ARBA" id="ARBA00064003"/>
    </source>
</evidence>
<evidence type="ECO:0000256" key="5">
    <source>
        <dbReference type="ARBA" id="ARBA00022679"/>
    </source>
</evidence>
<dbReference type="InterPro" id="IPR001789">
    <property type="entry name" value="Sig_transdc_resp-reg_receiver"/>
</dbReference>
<evidence type="ECO:0000256" key="3">
    <source>
        <dbReference type="ARBA" id="ARBA00012438"/>
    </source>
</evidence>
<dbReference type="CDD" id="cd00082">
    <property type="entry name" value="HisKA"/>
    <property type="match status" value="1"/>
</dbReference>
<evidence type="ECO:0000256" key="1">
    <source>
        <dbReference type="ARBA" id="ARBA00000085"/>
    </source>
</evidence>
<feature type="domain" description="Histidine kinase" evidence="15">
    <location>
        <begin position="394"/>
        <end position="610"/>
    </location>
</feature>
<evidence type="ECO:0000313" key="19">
    <source>
        <dbReference type="Proteomes" id="UP000004371"/>
    </source>
</evidence>
<dbReference type="InterPro" id="IPR005467">
    <property type="entry name" value="His_kinase_dom"/>
</dbReference>
<dbReference type="InterPro" id="IPR004358">
    <property type="entry name" value="Sig_transdc_His_kin-like_C"/>
</dbReference>
<dbReference type="EC" id="2.7.13.3" evidence="3"/>
<feature type="coiled-coil region" evidence="14">
    <location>
        <begin position="360"/>
        <end position="387"/>
    </location>
</feature>
<dbReference type="GO" id="GO:0016020">
    <property type="term" value="C:membrane"/>
    <property type="evidence" value="ECO:0007669"/>
    <property type="project" value="UniProtKB-SubCell"/>
</dbReference>
<evidence type="ECO:0000256" key="4">
    <source>
        <dbReference type="ARBA" id="ARBA00022553"/>
    </source>
</evidence>
<accession>E8LVD1</accession>
<dbReference type="PROSITE" id="PS50110">
    <property type="entry name" value="RESPONSE_REGULATORY"/>
    <property type="match status" value="1"/>
</dbReference>
<dbReference type="FunFam" id="3.30.565.10:FF:000010">
    <property type="entry name" value="Sensor histidine kinase RcsC"/>
    <property type="match status" value="1"/>
</dbReference>
<dbReference type="CDD" id="cd17546">
    <property type="entry name" value="REC_hyHK_CKI1_RcsC-like"/>
    <property type="match status" value="1"/>
</dbReference>
<keyword evidence="10" id="KW-0902">Two-component regulatory system</keyword>
<dbReference type="InterPro" id="IPR003661">
    <property type="entry name" value="HisK_dim/P_dom"/>
</dbReference>
<dbReference type="PANTHER" id="PTHR45339:SF1">
    <property type="entry name" value="HYBRID SIGNAL TRANSDUCTION HISTIDINE KINASE J"/>
    <property type="match status" value="1"/>
</dbReference>
<dbReference type="eggNOG" id="COG0784">
    <property type="taxonomic scope" value="Bacteria"/>
</dbReference>
<evidence type="ECO:0000256" key="10">
    <source>
        <dbReference type="ARBA" id="ARBA00023012"/>
    </source>
</evidence>
<dbReference type="Gene3D" id="3.30.565.10">
    <property type="entry name" value="Histidine kinase-like ATPase, C-terminal domain"/>
    <property type="match status" value="1"/>
</dbReference>
<comment type="subunit">
    <text evidence="11">At low DSF concentrations, interacts with RpfF.</text>
</comment>
<evidence type="ECO:0000256" key="12">
    <source>
        <dbReference type="ARBA" id="ARBA00068150"/>
    </source>
</evidence>
<evidence type="ECO:0000256" key="9">
    <source>
        <dbReference type="ARBA" id="ARBA00022840"/>
    </source>
</evidence>
<dbReference type="eggNOG" id="COG2205">
    <property type="taxonomic scope" value="Bacteria"/>
</dbReference>
<evidence type="ECO:0000256" key="8">
    <source>
        <dbReference type="ARBA" id="ARBA00022801"/>
    </source>
</evidence>
<dbReference type="PROSITE" id="PS50885">
    <property type="entry name" value="HAMP"/>
    <property type="match status" value="1"/>
</dbReference>
<name>E8LVD1_9VIBR</name>
<evidence type="ECO:0000256" key="6">
    <source>
        <dbReference type="ARBA" id="ARBA00022741"/>
    </source>
</evidence>
<dbReference type="AlphaFoldDB" id="E8LVD1"/>
<dbReference type="Pfam" id="PF00512">
    <property type="entry name" value="HisKA"/>
    <property type="match status" value="1"/>
</dbReference>
<dbReference type="PANTHER" id="PTHR45339">
    <property type="entry name" value="HYBRID SIGNAL TRANSDUCTION HISTIDINE KINASE J"/>
    <property type="match status" value="1"/>
</dbReference>
<keyword evidence="9" id="KW-0067">ATP-binding</keyword>
<dbReference type="InterPro" id="IPR003660">
    <property type="entry name" value="HAMP_dom"/>
</dbReference>
<evidence type="ECO:0000256" key="14">
    <source>
        <dbReference type="SAM" id="Coils"/>
    </source>
</evidence>
<dbReference type="InterPro" id="IPR011006">
    <property type="entry name" value="CheY-like_superfamily"/>
</dbReference>
<keyword evidence="19" id="KW-1185">Reference proteome</keyword>
<dbReference type="PRINTS" id="PR00344">
    <property type="entry name" value="BCTRLSENSOR"/>
</dbReference>
<keyword evidence="4 13" id="KW-0597">Phosphoprotein</keyword>
<dbReference type="GO" id="GO:0005524">
    <property type="term" value="F:ATP binding"/>
    <property type="evidence" value="ECO:0007669"/>
    <property type="project" value="UniProtKB-KW"/>
</dbReference>
<evidence type="ECO:0000256" key="2">
    <source>
        <dbReference type="ARBA" id="ARBA00004370"/>
    </source>
</evidence>
<keyword evidence="6" id="KW-0547">Nucleotide-binding</keyword>
<reference evidence="18 19" key="1">
    <citation type="journal article" date="2012" name="Int. J. Syst. Evol. Microbiol.">
        <title>Vibrio caribbeanicus sp. nov., isolated from the marine sponge Scleritoderma cyanea.</title>
        <authorList>
            <person name="Hoffmann M."/>
            <person name="Monday S.R."/>
            <person name="Allard M.W."/>
            <person name="Strain E.A."/>
            <person name="Whittaker P."/>
            <person name="Naum M."/>
            <person name="McCarthy P.J."/>
            <person name="Lopez J.V."/>
            <person name="Fischer M."/>
            <person name="Brown E.W."/>
        </authorList>
    </citation>
    <scope>NUCLEOTIDE SEQUENCE [LARGE SCALE GENOMIC DNA]</scope>
    <source>
        <strain evidence="18 19">LMG 20546</strain>
    </source>
</reference>
<evidence type="ECO:0000256" key="7">
    <source>
        <dbReference type="ARBA" id="ARBA00022777"/>
    </source>
</evidence>
<keyword evidence="8" id="KW-0378">Hydrolase</keyword>
<dbReference type="InterPro" id="IPR036097">
    <property type="entry name" value="HisK_dim/P_sf"/>
</dbReference>